<name>A0ABW9ENR3_9BURK</name>
<proteinExistence type="predicted"/>
<protein>
    <submittedName>
        <fullName evidence="2">Uncharacterized protein</fullName>
    </submittedName>
</protein>
<dbReference type="RefSeq" id="WP_408150210.1">
    <property type="nucleotide sequence ID" value="NZ_JAQQCJ010000014.1"/>
</dbReference>
<evidence type="ECO:0000256" key="1">
    <source>
        <dbReference type="SAM" id="MobiDB-lite"/>
    </source>
</evidence>
<evidence type="ECO:0000313" key="2">
    <source>
        <dbReference type="EMBL" id="MFM0720741.1"/>
    </source>
</evidence>
<gene>
    <name evidence="2" type="ORF">PQQ73_30955</name>
</gene>
<reference evidence="2 3" key="1">
    <citation type="journal article" date="2024" name="Chem. Sci.">
        <title>Discovery of megapolipeptins by genome mining of a Burkholderiales bacteria collection.</title>
        <authorList>
            <person name="Paulo B.S."/>
            <person name="Recchia M.J.J."/>
            <person name="Lee S."/>
            <person name="Fergusson C.H."/>
            <person name="Romanowski S.B."/>
            <person name="Hernandez A."/>
            <person name="Krull N."/>
            <person name="Liu D.Y."/>
            <person name="Cavanagh H."/>
            <person name="Bos A."/>
            <person name="Gray C.A."/>
            <person name="Murphy B.T."/>
            <person name="Linington R.G."/>
            <person name="Eustaquio A.S."/>
        </authorList>
    </citation>
    <scope>NUCLEOTIDE SEQUENCE [LARGE SCALE GENOMIC DNA]</scope>
    <source>
        <strain evidence="2 3">RL17-350-BIC-E</strain>
    </source>
</reference>
<organism evidence="2 3">
    <name type="scientific">Paraburkholderia strydomiana</name>
    <dbReference type="NCBI Taxonomy" id="1245417"/>
    <lineage>
        <taxon>Bacteria</taxon>
        <taxon>Pseudomonadati</taxon>
        <taxon>Pseudomonadota</taxon>
        <taxon>Betaproteobacteria</taxon>
        <taxon>Burkholderiales</taxon>
        <taxon>Burkholderiaceae</taxon>
        <taxon>Paraburkholderia</taxon>
    </lineage>
</organism>
<dbReference type="EMBL" id="JAQQCL010000033">
    <property type="protein sequence ID" value="MFM0720741.1"/>
    <property type="molecule type" value="Genomic_DNA"/>
</dbReference>
<sequence length="163" mass="17404">MLITGHQIDWIATLTNPMDLVAPEPSQPQTTPTASVSSSSTAQKTQQPTSTADGRSIQRVHVGKADGEIVGAPAKNSKFAKLRIGMGQREVEDLIGVPNDTHSYTTGKAFIPFYFGKDAYRIETFYKKEGSLTFQGGGITGSSGVLIRVSVDTKADGYAHDGQ</sequence>
<keyword evidence="3" id="KW-1185">Reference proteome</keyword>
<comment type="caution">
    <text evidence="2">The sequence shown here is derived from an EMBL/GenBank/DDBJ whole genome shotgun (WGS) entry which is preliminary data.</text>
</comment>
<evidence type="ECO:0000313" key="3">
    <source>
        <dbReference type="Proteomes" id="UP001629392"/>
    </source>
</evidence>
<feature type="compositionally biased region" description="Low complexity" evidence="1">
    <location>
        <begin position="22"/>
        <end position="52"/>
    </location>
</feature>
<feature type="region of interest" description="Disordered" evidence="1">
    <location>
        <begin position="19"/>
        <end position="58"/>
    </location>
</feature>
<dbReference type="Proteomes" id="UP001629392">
    <property type="component" value="Unassembled WGS sequence"/>
</dbReference>
<accession>A0ABW9ENR3</accession>